<evidence type="ECO:0000313" key="2">
    <source>
        <dbReference type="Proteomes" id="UP001237642"/>
    </source>
</evidence>
<accession>A0AAD8IYT5</accession>
<sequence>MSKHDFIRLFKFAHIQHAGTNASCELAASLYFLPDLSSMQYLYYGAAASEELDSLCVKSTLLIHMDWWANSTWTYKIPTINTISNQFKVECRQMGLAKPAYGERG</sequence>
<dbReference type="Proteomes" id="UP001237642">
    <property type="component" value="Unassembled WGS sequence"/>
</dbReference>
<reference evidence="1" key="1">
    <citation type="submission" date="2023-02" db="EMBL/GenBank/DDBJ databases">
        <title>Genome of toxic invasive species Heracleum sosnowskyi carries increased number of genes despite the absence of recent whole-genome duplications.</title>
        <authorList>
            <person name="Schelkunov M."/>
            <person name="Shtratnikova V."/>
            <person name="Makarenko M."/>
            <person name="Klepikova A."/>
            <person name="Omelchenko D."/>
            <person name="Novikova G."/>
            <person name="Obukhova E."/>
            <person name="Bogdanov V."/>
            <person name="Penin A."/>
            <person name="Logacheva M."/>
        </authorList>
    </citation>
    <scope>NUCLEOTIDE SEQUENCE</scope>
    <source>
        <strain evidence="1">Hsosn_3</strain>
        <tissue evidence="1">Leaf</tissue>
    </source>
</reference>
<comment type="caution">
    <text evidence="1">The sequence shown here is derived from an EMBL/GenBank/DDBJ whole genome shotgun (WGS) entry which is preliminary data.</text>
</comment>
<protein>
    <submittedName>
        <fullName evidence="1">Uncharacterized protein</fullName>
    </submittedName>
</protein>
<evidence type="ECO:0000313" key="1">
    <source>
        <dbReference type="EMBL" id="KAK1394505.1"/>
    </source>
</evidence>
<keyword evidence="2" id="KW-1185">Reference proteome</keyword>
<dbReference type="EMBL" id="JAUIZM010000003">
    <property type="protein sequence ID" value="KAK1394505.1"/>
    <property type="molecule type" value="Genomic_DNA"/>
</dbReference>
<gene>
    <name evidence="1" type="ORF">POM88_013561</name>
</gene>
<name>A0AAD8IYT5_9APIA</name>
<dbReference type="AlphaFoldDB" id="A0AAD8IYT5"/>
<proteinExistence type="predicted"/>
<reference evidence="1" key="2">
    <citation type="submission" date="2023-05" db="EMBL/GenBank/DDBJ databases">
        <authorList>
            <person name="Schelkunov M.I."/>
        </authorList>
    </citation>
    <scope>NUCLEOTIDE SEQUENCE</scope>
    <source>
        <strain evidence="1">Hsosn_3</strain>
        <tissue evidence="1">Leaf</tissue>
    </source>
</reference>
<organism evidence="1 2">
    <name type="scientific">Heracleum sosnowskyi</name>
    <dbReference type="NCBI Taxonomy" id="360622"/>
    <lineage>
        <taxon>Eukaryota</taxon>
        <taxon>Viridiplantae</taxon>
        <taxon>Streptophyta</taxon>
        <taxon>Embryophyta</taxon>
        <taxon>Tracheophyta</taxon>
        <taxon>Spermatophyta</taxon>
        <taxon>Magnoliopsida</taxon>
        <taxon>eudicotyledons</taxon>
        <taxon>Gunneridae</taxon>
        <taxon>Pentapetalae</taxon>
        <taxon>asterids</taxon>
        <taxon>campanulids</taxon>
        <taxon>Apiales</taxon>
        <taxon>Apiaceae</taxon>
        <taxon>Apioideae</taxon>
        <taxon>apioid superclade</taxon>
        <taxon>Tordylieae</taxon>
        <taxon>Tordyliinae</taxon>
        <taxon>Heracleum</taxon>
    </lineage>
</organism>